<dbReference type="InParanoid" id="A0A2G5DVJ6"/>
<dbReference type="Proteomes" id="UP000230069">
    <property type="component" value="Unassembled WGS sequence"/>
</dbReference>
<dbReference type="InterPro" id="IPR024438">
    <property type="entry name" value="Staygreen"/>
</dbReference>
<feature type="domain" description="Staygreen protein" evidence="2">
    <location>
        <begin position="60"/>
        <end position="209"/>
    </location>
</feature>
<dbReference type="EMBL" id="KZ305031">
    <property type="protein sequence ID" value="PIA47530.1"/>
    <property type="molecule type" value="Genomic_DNA"/>
</dbReference>
<evidence type="ECO:0000259" key="2">
    <source>
        <dbReference type="Pfam" id="PF12638"/>
    </source>
</evidence>
<keyword evidence="4" id="KW-1185">Reference proteome</keyword>
<dbReference type="FunCoup" id="A0A2G5DVJ6">
    <property type="interactions" value="758"/>
</dbReference>
<dbReference type="OrthoDB" id="1931912at2759"/>
<accession>A0A2G5DVJ6</accession>
<reference evidence="3 4" key="1">
    <citation type="submission" date="2017-09" db="EMBL/GenBank/DDBJ databases">
        <title>WGS assembly of Aquilegia coerulea Goldsmith.</title>
        <authorList>
            <person name="Hodges S."/>
            <person name="Kramer E."/>
            <person name="Nordborg M."/>
            <person name="Tomkins J."/>
            <person name="Borevitz J."/>
            <person name="Derieg N."/>
            <person name="Yan J."/>
            <person name="Mihaltcheva S."/>
            <person name="Hayes R.D."/>
            <person name="Rokhsar D."/>
        </authorList>
    </citation>
    <scope>NUCLEOTIDE SEQUENCE [LARGE SCALE GENOMIC DNA]</scope>
    <source>
        <strain evidence="4">cv. Goldsmith</strain>
    </source>
</reference>
<dbReference type="AlphaFoldDB" id="A0A2G5DVJ6"/>
<dbReference type="STRING" id="218851.A0A2G5DVJ6"/>
<evidence type="ECO:0000313" key="4">
    <source>
        <dbReference type="Proteomes" id="UP000230069"/>
    </source>
</evidence>
<dbReference type="PANTHER" id="PTHR31750">
    <property type="entry name" value="PROTEIN STAY-GREEN 1, CHLOROPLASTIC-RELATED"/>
    <property type="match status" value="1"/>
</dbReference>
<comment type="similarity">
    <text evidence="1">Belongs to the staygreen family.</text>
</comment>
<evidence type="ECO:0000256" key="1">
    <source>
        <dbReference type="ARBA" id="ARBA00009234"/>
    </source>
</evidence>
<name>A0A2G5DVJ6_AQUCA</name>
<sequence>MACSSSSPKRSYCNKNSNCRSYFTSTRRPQQVIISSLTERRLSYNPLVFQAAKLLGPPARFEPSKLKVVLMEDEINKDTGMIPRTYALSHCDFTANLTLAISNVINLDQLKGWYNKDDVVAEWNSVNEEACLHVHCHVSGPNVLLDLAAEFRYHIFSKELPLVLEAILHGDSQFFEKHPELMEALVLVYFHSSSKKYNRVECWGPLKDASQGKQAGQRHNLLRSAEEGHHPLDKSGTPKSIFQALVAFLL</sequence>
<proteinExistence type="inferred from homology"/>
<evidence type="ECO:0000313" key="3">
    <source>
        <dbReference type="EMBL" id="PIA47530.1"/>
    </source>
</evidence>
<organism evidence="3 4">
    <name type="scientific">Aquilegia coerulea</name>
    <name type="common">Rocky mountain columbine</name>
    <dbReference type="NCBI Taxonomy" id="218851"/>
    <lineage>
        <taxon>Eukaryota</taxon>
        <taxon>Viridiplantae</taxon>
        <taxon>Streptophyta</taxon>
        <taxon>Embryophyta</taxon>
        <taxon>Tracheophyta</taxon>
        <taxon>Spermatophyta</taxon>
        <taxon>Magnoliopsida</taxon>
        <taxon>Ranunculales</taxon>
        <taxon>Ranunculaceae</taxon>
        <taxon>Thalictroideae</taxon>
        <taxon>Aquilegia</taxon>
    </lineage>
</organism>
<dbReference type="PANTHER" id="PTHR31750:SF18">
    <property type="entry name" value="MAGNESIUM DECHELATASE SGRL, CHLOROPLASTIC"/>
    <property type="match status" value="1"/>
</dbReference>
<protein>
    <recommendedName>
        <fullName evidence="2">Staygreen protein domain-containing protein</fullName>
    </recommendedName>
</protein>
<gene>
    <name evidence="3" type="ORF">AQUCO_01400283v1</name>
</gene>
<dbReference type="Pfam" id="PF12638">
    <property type="entry name" value="Staygreen"/>
    <property type="match status" value="1"/>
</dbReference>